<dbReference type="PANTHER" id="PTHR39324">
    <property type="entry name" value="CALCIUM DODECIN"/>
    <property type="match status" value="1"/>
</dbReference>
<dbReference type="InterPro" id="IPR050049">
    <property type="entry name" value="Dodecin_bact"/>
</dbReference>
<dbReference type="InterPro" id="IPR025543">
    <property type="entry name" value="Dodecin-like"/>
</dbReference>
<name>A0A848FAG6_9BURK</name>
<organism evidence="2 3">
    <name type="scientific">Azohydromonas caseinilytica</name>
    <dbReference type="NCBI Taxonomy" id="2728836"/>
    <lineage>
        <taxon>Bacteria</taxon>
        <taxon>Pseudomonadati</taxon>
        <taxon>Pseudomonadota</taxon>
        <taxon>Betaproteobacteria</taxon>
        <taxon>Burkholderiales</taxon>
        <taxon>Sphaerotilaceae</taxon>
        <taxon>Azohydromonas</taxon>
    </lineage>
</organism>
<dbReference type="Gene3D" id="3.30.1660.10">
    <property type="entry name" value="Flavin-binding protein dodecin"/>
    <property type="match status" value="1"/>
</dbReference>
<evidence type="ECO:0000313" key="2">
    <source>
        <dbReference type="EMBL" id="NML14971.1"/>
    </source>
</evidence>
<dbReference type="InterPro" id="IPR009923">
    <property type="entry name" value="Dodecin"/>
</dbReference>
<dbReference type="InterPro" id="IPR036694">
    <property type="entry name" value="Dodecin-like_sf"/>
</dbReference>
<comment type="caution">
    <text evidence="2">The sequence shown here is derived from an EMBL/GenBank/DDBJ whole genome shotgun (WGS) entry which is preliminary data.</text>
</comment>
<accession>A0A848FAG6</accession>
<dbReference type="NCBIfam" id="NF043052">
    <property type="entry name" value="DodecBact"/>
    <property type="match status" value="1"/>
</dbReference>
<dbReference type="AlphaFoldDB" id="A0A848FAG6"/>
<dbReference type="SUPFAM" id="SSF89807">
    <property type="entry name" value="Dodecin-like"/>
    <property type="match status" value="1"/>
</dbReference>
<dbReference type="PANTHER" id="PTHR39324:SF1">
    <property type="entry name" value="CALCIUM DODECIN"/>
    <property type="match status" value="1"/>
</dbReference>
<keyword evidence="3" id="KW-1185">Reference proteome</keyword>
<gene>
    <name evidence="2" type="ORF">HHL10_08280</name>
</gene>
<dbReference type="RefSeq" id="WP_169159874.1">
    <property type="nucleotide sequence ID" value="NZ_JABBFW010000004.1"/>
</dbReference>
<proteinExistence type="predicted"/>
<protein>
    <submittedName>
        <fullName evidence="2">Dodecin domain-containing protein</fullName>
    </submittedName>
</protein>
<reference evidence="2 3" key="1">
    <citation type="submission" date="2020-04" db="EMBL/GenBank/DDBJ databases">
        <title>Azohydromonas sp. isolated from soil.</title>
        <authorList>
            <person name="Dahal R.H."/>
        </authorList>
    </citation>
    <scope>NUCLEOTIDE SEQUENCE [LARGE SCALE GENOMIC DNA]</scope>
    <source>
        <strain evidence="2 3">G-1-1-14</strain>
    </source>
</reference>
<dbReference type="Proteomes" id="UP000574067">
    <property type="component" value="Unassembled WGS sequence"/>
</dbReference>
<sequence length="95" mass="9838">MSNHVYKLIDLVGSSTTSTDDAIRNAIETAALTVRHIDWFEVTETRGHVVEGRIAHYQVTLKVGFRLAPDTPDGGDASATGGGAQAGGVSGIGTA</sequence>
<evidence type="ECO:0000313" key="3">
    <source>
        <dbReference type="Proteomes" id="UP000574067"/>
    </source>
</evidence>
<feature type="compositionally biased region" description="Gly residues" evidence="1">
    <location>
        <begin position="80"/>
        <end position="95"/>
    </location>
</feature>
<evidence type="ECO:0000256" key="1">
    <source>
        <dbReference type="SAM" id="MobiDB-lite"/>
    </source>
</evidence>
<feature type="region of interest" description="Disordered" evidence="1">
    <location>
        <begin position="70"/>
        <end position="95"/>
    </location>
</feature>
<dbReference type="Pfam" id="PF07311">
    <property type="entry name" value="Dodecin"/>
    <property type="match status" value="1"/>
</dbReference>
<dbReference type="EMBL" id="JABBFW010000004">
    <property type="protein sequence ID" value="NML14971.1"/>
    <property type="molecule type" value="Genomic_DNA"/>
</dbReference>